<dbReference type="GO" id="GO:1904680">
    <property type="term" value="F:peptide transmembrane transporter activity"/>
    <property type="evidence" value="ECO:0007669"/>
    <property type="project" value="TreeGrafter"/>
</dbReference>
<keyword evidence="10" id="KW-1185">Reference proteome</keyword>
<dbReference type="Gene3D" id="1.10.10.10">
    <property type="entry name" value="Winged helix-like DNA-binding domain superfamily/Winged helix DNA-binding domain"/>
    <property type="match status" value="1"/>
</dbReference>
<dbReference type="InterPro" id="IPR023767">
    <property type="entry name" value="Tscrpt_reg_SgrR"/>
</dbReference>
<evidence type="ECO:0000313" key="10">
    <source>
        <dbReference type="Proteomes" id="UP000001702"/>
    </source>
</evidence>
<proteinExistence type="predicted"/>
<dbReference type="AlphaFoldDB" id="D4GJQ2"/>
<dbReference type="SUPFAM" id="SSF53850">
    <property type="entry name" value="Periplasmic binding protein-like II"/>
    <property type="match status" value="1"/>
</dbReference>
<dbReference type="Gene3D" id="3.40.190.10">
    <property type="entry name" value="Periplasmic binding protein-like II"/>
    <property type="match status" value="1"/>
</dbReference>
<evidence type="ECO:0000256" key="5">
    <source>
        <dbReference type="ARBA" id="ARBA00023163"/>
    </source>
</evidence>
<dbReference type="InterPro" id="IPR000914">
    <property type="entry name" value="SBP_5_dom"/>
</dbReference>
<protein>
    <submittedName>
        <fullName evidence="9">YabN</fullName>
    </submittedName>
</protein>
<name>D4GJQ2_PANAM</name>
<dbReference type="PANTHER" id="PTHR30290">
    <property type="entry name" value="PERIPLASMIC BINDING COMPONENT OF ABC TRANSPORTER"/>
    <property type="match status" value="1"/>
</dbReference>
<dbReference type="PANTHER" id="PTHR30290:SF72">
    <property type="entry name" value="HTH-TYPE TRANSCRIPTIONAL REGULATOR SGRR"/>
    <property type="match status" value="1"/>
</dbReference>
<evidence type="ECO:0000259" key="7">
    <source>
        <dbReference type="Pfam" id="PF00496"/>
    </source>
</evidence>
<evidence type="ECO:0000256" key="6">
    <source>
        <dbReference type="SAM" id="MobiDB-lite"/>
    </source>
</evidence>
<dbReference type="InterPro" id="IPR039424">
    <property type="entry name" value="SBP_5"/>
</dbReference>
<feature type="compositionally biased region" description="Polar residues" evidence="6">
    <location>
        <begin position="8"/>
        <end position="18"/>
    </location>
</feature>
<keyword evidence="2" id="KW-0805">Transcription regulation</keyword>
<evidence type="ECO:0000256" key="1">
    <source>
        <dbReference type="ARBA" id="ARBA00022491"/>
    </source>
</evidence>
<accession>D4GJQ2</accession>
<organism evidence="9 10">
    <name type="scientific">Pantoea ananatis (strain LMG 20103)</name>
    <dbReference type="NCBI Taxonomy" id="706191"/>
    <lineage>
        <taxon>Bacteria</taxon>
        <taxon>Pseudomonadati</taxon>
        <taxon>Pseudomonadota</taxon>
        <taxon>Gammaproteobacteria</taxon>
        <taxon>Enterobacterales</taxon>
        <taxon>Erwiniaceae</taxon>
        <taxon>Pantoea</taxon>
    </lineage>
</organism>
<dbReference type="FunFam" id="3.40.190.10:FF:000070">
    <property type="entry name" value="HTH-type transcriptional regulator SgrR"/>
    <property type="match status" value="1"/>
</dbReference>
<keyword evidence="3" id="KW-0238">DNA-binding</keyword>
<dbReference type="Pfam" id="PF00496">
    <property type="entry name" value="SBP_bac_5"/>
    <property type="match status" value="1"/>
</dbReference>
<dbReference type="GO" id="GO:0015833">
    <property type="term" value="P:peptide transport"/>
    <property type="evidence" value="ECO:0007669"/>
    <property type="project" value="TreeGrafter"/>
</dbReference>
<evidence type="ECO:0000256" key="3">
    <source>
        <dbReference type="ARBA" id="ARBA00023125"/>
    </source>
</evidence>
<dbReference type="SUPFAM" id="SSF46785">
    <property type="entry name" value="Winged helix' DNA-binding domain"/>
    <property type="match status" value="1"/>
</dbReference>
<dbReference type="GO" id="GO:0003677">
    <property type="term" value="F:DNA binding"/>
    <property type="evidence" value="ECO:0007669"/>
    <property type="project" value="UniProtKB-KW"/>
</dbReference>
<dbReference type="InterPro" id="IPR036388">
    <property type="entry name" value="WH-like_DNA-bd_sf"/>
</dbReference>
<dbReference type="NCBIfam" id="NF010149">
    <property type="entry name" value="PRK13626.1"/>
    <property type="match status" value="1"/>
</dbReference>
<dbReference type="InterPro" id="IPR025370">
    <property type="entry name" value="SgrR_HTH_N"/>
</dbReference>
<gene>
    <name evidence="9" type="primary">yabN</name>
    <name evidence="9" type="ordered locus">PANA_0695</name>
</gene>
<feature type="domain" description="Transcriptional regulator SgrR N-terminal HTH" evidence="8">
    <location>
        <begin position="42"/>
        <end position="155"/>
    </location>
</feature>
<evidence type="ECO:0000256" key="2">
    <source>
        <dbReference type="ARBA" id="ARBA00023015"/>
    </source>
</evidence>
<dbReference type="EMBL" id="CP001875">
    <property type="protein sequence ID" value="ADD75862.1"/>
    <property type="molecule type" value="Genomic_DNA"/>
</dbReference>
<feature type="region of interest" description="Disordered" evidence="6">
    <location>
        <begin position="1"/>
        <end position="37"/>
    </location>
</feature>
<dbReference type="InterPro" id="IPR036390">
    <property type="entry name" value="WH_DNA-bd_sf"/>
</dbReference>
<evidence type="ECO:0000256" key="4">
    <source>
        <dbReference type="ARBA" id="ARBA00023159"/>
    </source>
</evidence>
<dbReference type="eggNOG" id="COG4533">
    <property type="taxonomic scope" value="Bacteria"/>
</dbReference>
<feature type="domain" description="Solute-binding protein family 5" evidence="7">
    <location>
        <begin position="200"/>
        <end position="412"/>
    </location>
</feature>
<evidence type="ECO:0000259" key="8">
    <source>
        <dbReference type="Pfam" id="PF12793"/>
    </source>
</evidence>
<dbReference type="CDD" id="cd08507">
    <property type="entry name" value="PBP2_SgrR_like"/>
    <property type="match status" value="1"/>
</dbReference>
<dbReference type="Pfam" id="PF12793">
    <property type="entry name" value="SgrR_N"/>
    <property type="match status" value="1"/>
</dbReference>
<dbReference type="Proteomes" id="UP000001702">
    <property type="component" value="Chromosome"/>
</dbReference>
<reference evidence="9 10" key="1">
    <citation type="journal article" date="2010" name="J. Bacteriol.">
        <title>Genome sequence of Pantoea ananatis LMG20103, the causative agent of Eucalyptus blight and dieback.</title>
        <authorList>
            <person name="De Maayer P."/>
            <person name="Chan W.Y."/>
            <person name="Venter S.N."/>
            <person name="Toth I.K."/>
            <person name="Birch P.R."/>
            <person name="Joubert F."/>
            <person name="Coutinho T.A."/>
        </authorList>
    </citation>
    <scope>NUCLEOTIDE SEQUENCE [LARGE SCALE GENOMIC DNA]</scope>
    <source>
        <strain evidence="9 10">LMG 20103</strain>
    </source>
</reference>
<keyword evidence="4" id="KW-0010">Activator</keyword>
<sequence>MSERHSLLNASRSSNTGKIASKMGKKNRAPLSGSSSFMSSSRLKQQFIRLWQNCQGQPQETTLGELADLLHCSRRHMRNLLNRMQAAGWLTWQAEAGRGKRSLMTFCYTGLALQQQRAEDLLEQDRIDQLVQLVGDKDQVRQMISAHLGRSFRQGKHILRVLYYRPLLNLLPGSPLRRSETHIARQIFSGLTRINEEKGEIEADIAHHWQQTSDLHWRFFLRPAIRFHHGRELDMADVIASLERLRQYPLFSHIQRLDSPAPWTLDIYLDQPDSWLPWLLGSVSAMILPREWPEIRDFARQPVGTGPYRVVRNQHSQLKIEAFDDYFGYRALIDDVSVWVLPEISDELVYAGVRLQGEKADEKQEESRLEEGCYYLLFDQRSEKMADRDIRRWLSDLLNPIALLNNAGRGYQRYWFPAYGLLPRWHHRRDLTPVDKPAGLTSLTLTWYNQHIEHVSITDALRPLLAEQGVTLNTREVSYESWHQGEGESDIWLGSVNFTLPLEYSLFALLYETPLMQHCLPVNWQQDATRWREKTLSLAEWGKYLVENSWLHPLFHHWLLLEGQRSMRGVRMNTLGWFDFKSAWFAPPTL</sequence>
<dbReference type="KEGG" id="pam:PANA_0695"/>
<dbReference type="STRING" id="706191.PANA_0695"/>
<keyword evidence="5" id="KW-0804">Transcription</keyword>
<dbReference type="HOGENOM" id="CLU_017028_12_3_6"/>
<evidence type="ECO:0000313" key="9">
    <source>
        <dbReference type="EMBL" id="ADD75862.1"/>
    </source>
</evidence>
<keyword evidence="1" id="KW-0678">Repressor</keyword>